<accession>A0A150XBU7</accession>
<dbReference type="AlphaFoldDB" id="A0A150XBU7"/>
<evidence type="ECO:0000256" key="1">
    <source>
        <dbReference type="SAM" id="MobiDB-lite"/>
    </source>
</evidence>
<evidence type="ECO:0000313" key="2">
    <source>
        <dbReference type="EMBL" id="KYG76144.1"/>
    </source>
</evidence>
<proteinExistence type="predicted"/>
<protein>
    <submittedName>
        <fullName evidence="2">Uncharacterized protein</fullName>
    </submittedName>
</protein>
<evidence type="ECO:0000313" key="3">
    <source>
        <dbReference type="Proteomes" id="UP000075606"/>
    </source>
</evidence>
<dbReference type="EMBL" id="LRPC01000012">
    <property type="protein sequence ID" value="KYG76144.1"/>
    <property type="molecule type" value="Genomic_DNA"/>
</dbReference>
<comment type="caution">
    <text evidence="2">The sequence shown here is derived from an EMBL/GenBank/DDBJ whole genome shotgun (WGS) entry which is preliminary data.</text>
</comment>
<reference evidence="2 3" key="1">
    <citation type="submission" date="2016-01" db="EMBL/GenBank/DDBJ databases">
        <title>Genome sequencing of Roseivirga spongicola UST030701-084.</title>
        <authorList>
            <person name="Selvaratnam C."/>
            <person name="Thevarajoo S."/>
            <person name="Goh K.M."/>
            <person name="Ee R."/>
            <person name="Chan K.-G."/>
            <person name="Chong C.S."/>
        </authorList>
    </citation>
    <scope>NUCLEOTIDE SEQUENCE [LARGE SCALE GENOMIC DNA]</scope>
    <source>
        <strain evidence="2 3">UST030701-084</strain>
    </source>
</reference>
<dbReference type="Proteomes" id="UP000075606">
    <property type="component" value="Unassembled WGS sequence"/>
</dbReference>
<feature type="region of interest" description="Disordered" evidence="1">
    <location>
        <begin position="1"/>
        <end position="21"/>
    </location>
</feature>
<dbReference type="STRING" id="333140.AWW68_10035"/>
<feature type="compositionally biased region" description="Basic and acidic residues" evidence="1">
    <location>
        <begin position="1"/>
        <end position="16"/>
    </location>
</feature>
<sequence length="85" mass="9609">MIEEGERVKLNHNDDRAEGDDALPEITKLTEQLLFTWGQLKEQAQAMGSAPFKIAKHQDVLDEMMSDAKKMDLVLLDLKKAIEAL</sequence>
<gene>
    <name evidence="2" type="ORF">AWW68_10035</name>
</gene>
<name>A0A150XBU7_9BACT</name>
<keyword evidence="3" id="KW-1185">Reference proteome</keyword>
<organism evidence="2 3">
    <name type="scientific">Roseivirga spongicola</name>
    <dbReference type="NCBI Taxonomy" id="333140"/>
    <lineage>
        <taxon>Bacteria</taxon>
        <taxon>Pseudomonadati</taxon>
        <taxon>Bacteroidota</taxon>
        <taxon>Cytophagia</taxon>
        <taxon>Cytophagales</taxon>
        <taxon>Roseivirgaceae</taxon>
        <taxon>Roseivirga</taxon>
    </lineage>
</organism>
<dbReference type="RefSeq" id="WP_068220742.1">
    <property type="nucleotide sequence ID" value="NZ_LRPC01000012.1"/>
</dbReference>